<dbReference type="OrthoDB" id="10460214at2759"/>
<protein>
    <submittedName>
        <fullName evidence="1">Uncharacterized protein</fullName>
    </submittedName>
</protein>
<dbReference type="Proteomes" id="UP000433483">
    <property type="component" value="Unassembled WGS sequence"/>
</dbReference>
<gene>
    <name evidence="2" type="ORF">PF004_g15724</name>
    <name evidence="1" type="ORF">PF005_g13174</name>
</gene>
<proteinExistence type="predicted"/>
<keyword evidence="3" id="KW-1185">Reference proteome</keyword>
<sequence>MTSFAHWHFFVCMSSASESPLRFVADLPVLVDDFFLTVACLVVESLAFETPSALLFVADDFFLTLAGFGSESSEYESPSPPPPLLVAGLPGLVDDSFLTVSGFGGELVATARHDRLLRAGRACGGRYSLACRLRPLRRGCKASLSGELRHMDKAAAAEENGGLGHDEDGGDDDVCSDLVACPGWGNHEEAEHGTD</sequence>
<name>A0A6A3XP63_9STRA</name>
<dbReference type="Proteomes" id="UP000476176">
    <property type="component" value="Unassembled WGS sequence"/>
</dbReference>
<evidence type="ECO:0000313" key="4">
    <source>
        <dbReference type="Proteomes" id="UP000476176"/>
    </source>
</evidence>
<evidence type="ECO:0000313" key="2">
    <source>
        <dbReference type="EMBL" id="KAE9212094.1"/>
    </source>
</evidence>
<dbReference type="AlphaFoldDB" id="A0A6A3XP63"/>
<organism evidence="1 3">
    <name type="scientific">Phytophthora fragariae</name>
    <dbReference type="NCBI Taxonomy" id="53985"/>
    <lineage>
        <taxon>Eukaryota</taxon>
        <taxon>Sar</taxon>
        <taxon>Stramenopiles</taxon>
        <taxon>Oomycota</taxon>
        <taxon>Peronosporomycetes</taxon>
        <taxon>Peronosporales</taxon>
        <taxon>Peronosporaceae</taxon>
        <taxon>Phytophthora</taxon>
    </lineage>
</organism>
<dbReference type="EMBL" id="QXGC01001071">
    <property type="protein sequence ID" value="KAE9212094.1"/>
    <property type="molecule type" value="Genomic_DNA"/>
</dbReference>
<evidence type="ECO:0000313" key="3">
    <source>
        <dbReference type="Proteomes" id="UP000433483"/>
    </source>
</evidence>
<accession>A0A6A3XP63</accession>
<comment type="caution">
    <text evidence="1">The sequence shown here is derived from an EMBL/GenBank/DDBJ whole genome shotgun (WGS) entry which is preliminary data.</text>
</comment>
<dbReference type="EMBL" id="QXGB01000721">
    <property type="protein sequence ID" value="KAE9206011.1"/>
    <property type="molecule type" value="Genomic_DNA"/>
</dbReference>
<evidence type="ECO:0000313" key="1">
    <source>
        <dbReference type="EMBL" id="KAE9206011.1"/>
    </source>
</evidence>
<reference evidence="1 3" key="1">
    <citation type="submission" date="2018-08" db="EMBL/GenBank/DDBJ databases">
        <title>Genomic investigation of the strawberry pathogen Phytophthora fragariae indicates pathogenicity is determined by transcriptional variation in three key races.</title>
        <authorList>
            <person name="Adams T.M."/>
            <person name="Armitage A.D."/>
            <person name="Sobczyk M.K."/>
            <person name="Bates H.J."/>
            <person name="Dunwell J.M."/>
            <person name="Nellist C.F."/>
            <person name="Harrison R.J."/>
        </authorList>
    </citation>
    <scope>NUCLEOTIDE SEQUENCE [LARGE SCALE GENOMIC DNA]</scope>
    <source>
        <strain evidence="2 4">BC-23</strain>
        <strain evidence="1 3">NOV-27</strain>
    </source>
</reference>